<proteinExistence type="predicted"/>
<name>A0A853IUQ8_9BURK</name>
<evidence type="ECO:0000313" key="1">
    <source>
        <dbReference type="EMBL" id="NZA01611.1"/>
    </source>
</evidence>
<organism evidence="1 2">
    <name type="scientific">Ottowia beijingensis</name>
    <dbReference type="NCBI Taxonomy" id="1207057"/>
    <lineage>
        <taxon>Bacteria</taxon>
        <taxon>Pseudomonadati</taxon>
        <taxon>Pseudomonadota</taxon>
        <taxon>Betaproteobacteria</taxon>
        <taxon>Burkholderiales</taxon>
        <taxon>Comamonadaceae</taxon>
        <taxon>Ottowia</taxon>
    </lineage>
</organism>
<dbReference type="EMBL" id="JACCKX010000001">
    <property type="protein sequence ID" value="NZA01611.1"/>
    <property type="molecule type" value="Genomic_DNA"/>
</dbReference>
<accession>A0A853IUQ8</accession>
<evidence type="ECO:0000313" key="2">
    <source>
        <dbReference type="Proteomes" id="UP000589716"/>
    </source>
</evidence>
<gene>
    <name evidence="1" type="ORF">H0I39_07280</name>
</gene>
<protein>
    <submittedName>
        <fullName evidence="1">Uncharacterized protein</fullName>
    </submittedName>
</protein>
<dbReference type="Proteomes" id="UP000589716">
    <property type="component" value="Unassembled WGS sequence"/>
</dbReference>
<dbReference type="AlphaFoldDB" id="A0A853IUQ8"/>
<comment type="caution">
    <text evidence="1">The sequence shown here is derived from an EMBL/GenBank/DDBJ whole genome shotgun (WGS) entry which is preliminary data.</text>
</comment>
<sequence length="216" mass="23430">MQNFAELHLKPETLARYGLPDIPYPIPAADLKSALLDNGDLPLAAMLLGLQQRSRDGEAEWQQLEPAMDRLAELLAPDDARDVISAAGDHWWLEVGPVDLGGQLVTIQRGDALIAAITARDDGRLRVAVFHPLDAKSAEYLIGLGQVPHPEHGVCMRENNWEYALDCSAGNGNYYAADRGEAYLSYWEKGLGISWDGPMCPSGVSSWTSSPGPPPA</sequence>
<dbReference type="RefSeq" id="WP_180550061.1">
    <property type="nucleotide sequence ID" value="NZ_JACCKX010000001.1"/>
</dbReference>
<reference evidence="1 2" key="1">
    <citation type="submission" date="2020-07" db="EMBL/GenBank/DDBJ databases">
        <authorList>
            <person name="Maaloum M."/>
        </authorList>
    </citation>
    <scope>NUCLEOTIDE SEQUENCE [LARGE SCALE GENOMIC DNA]</scope>
    <source>
        <strain evidence="1 2">GCS-AN-3</strain>
    </source>
</reference>
<keyword evidence="2" id="KW-1185">Reference proteome</keyword>